<evidence type="ECO:0000313" key="2">
    <source>
        <dbReference type="Proteomes" id="UP000297454"/>
    </source>
</evidence>
<gene>
    <name evidence="1" type="ORF">EQF91_04530</name>
</gene>
<protein>
    <submittedName>
        <fullName evidence="1">Uncharacterized protein</fullName>
    </submittedName>
</protein>
<dbReference type="RefSeq" id="WP_134768837.1">
    <property type="nucleotide sequence ID" value="NZ_SCFR01000012.1"/>
</dbReference>
<feature type="non-terminal residue" evidence="1">
    <location>
        <position position="170"/>
    </location>
</feature>
<dbReference type="AlphaFoldDB" id="A0A4R9C1B4"/>
<sequence>MKNIKIYMLDFVYSQHLCKLLNRYDDINCIIVEEYNKKDTNYIYVTDFYVEDNINLIKLTSEKEKYQNVDNIYQMIINKYTLINHYSKEVKIISFVNITENKPCNKLATDLYKEFNKKYNSLLLNFNYYYNYNLVENELGIDSLLFVEENSGDVAVNSYKNFNYIGASSI</sequence>
<dbReference type="Proteomes" id="UP000297454">
    <property type="component" value="Unassembled WGS sequence"/>
</dbReference>
<organism evidence="1 2">
    <name type="scientific">Helcococcus ovis</name>
    <dbReference type="NCBI Taxonomy" id="72026"/>
    <lineage>
        <taxon>Bacteria</taxon>
        <taxon>Bacillati</taxon>
        <taxon>Bacillota</taxon>
        <taxon>Tissierellia</taxon>
        <taxon>Tissierellales</taxon>
        <taxon>Peptoniphilaceae</taxon>
        <taxon>Helcococcus</taxon>
    </lineage>
</organism>
<comment type="caution">
    <text evidence="1">The sequence shown here is derived from an EMBL/GenBank/DDBJ whole genome shotgun (WGS) entry which is preliminary data.</text>
</comment>
<accession>A0A4R9C1B4</accession>
<reference evidence="1 2" key="1">
    <citation type="submission" date="2019-01" db="EMBL/GenBank/DDBJ databases">
        <title>Draft Genome Sequences of Helcococcus ovis Strains Isolated from the Uterus and Vagina of Dairy Cows with Metritis.</title>
        <authorList>
            <person name="Cunha F."/>
            <person name="Jeon S.J."/>
            <person name="Kutzer P."/>
            <person name="Galvao K.N."/>
        </authorList>
    </citation>
    <scope>NUCLEOTIDE SEQUENCE [LARGE SCALE GENOMIC DNA]</scope>
    <source>
        <strain evidence="1 2">KG-37</strain>
    </source>
</reference>
<name>A0A4R9C1B4_9FIRM</name>
<dbReference type="EMBL" id="SCFR01000012">
    <property type="protein sequence ID" value="TFF66176.1"/>
    <property type="molecule type" value="Genomic_DNA"/>
</dbReference>
<evidence type="ECO:0000313" key="1">
    <source>
        <dbReference type="EMBL" id="TFF66176.1"/>
    </source>
</evidence>
<proteinExistence type="predicted"/>
<keyword evidence="2" id="KW-1185">Reference proteome</keyword>